<dbReference type="EMBL" id="CP000790">
    <property type="protein sequence ID" value="ABU73728.1"/>
    <property type="molecule type" value="Genomic_DNA"/>
</dbReference>
<dbReference type="AlphaFoldDB" id="A7N4S1"/>
<dbReference type="RefSeq" id="WP_012129412.1">
    <property type="nucleotide sequence ID" value="NC_009784.1"/>
</dbReference>
<evidence type="ECO:0000313" key="3">
    <source>
        <dbReference type="EMBL" id="ABU73885.1"/>
    </source>
</evidence>
<proteinExistence type="predicted"/>
<protein>
    <recommendedName>
        <fullName evidence="6">Fimbrial protein</fullName>
    </recommendedName>
</protein>
<gene>
    <name evidence="2" type="ordered locus">VIBHAR_05834</name>
    <name evidence="3" type="ordered locus">VIBHAR_05992</name>
    <name evidence="4" type="ordered locus">VIBHAR_07131</name>
</gene>
<dbReference type="EMBL" id="CP000790">
    <property type="protein sequence ID" value="ABU75003.1"/>
    <property type="molecule type" value="Genomic_DNA"/>
</dbReference>
<reference evidence="2 5" key="1">
    <citation type="submission" date="2007-08" db="EMBL/GenBank/DDBJ databases">
        <authorList>
            <consortium name="The Vibrio harveyi Genome Sequencing Project"/>
            <person name="Bassler B."/>
            <person name="Clifton S.W."/>
            <person name="Fulton L."/>
            <person name="Delehaunty K."/>
            <person name="Fronick C."/>
            <person name="Harrison M."/>
            <person name="Markivic C."/>
            <person name="Fulton R."/>
            <person name="Tin-Wollam A.-M."/>
            <person name="Shah N."/>
            <person name="Pepin K."/>
            <person name="Nash W."/>
            <person name="Thiruvilangam P."/>
            <person name="Bhonagiri V."/>
            <person name="Waters C."/>
            <person name="Tu K.C."/>
            <person name="Irgon J."/>
            <person name="Wilson R.K."/>
        </authorList>
    </citation>
    <scope>NUCLEOTIDE SEQUENCE [LARGE SCALE GENOMIC DNA]</scope>
    <source>
        <strain evidence="2">ATCC BAA-1116</strain>
        <strain evidence="5">ATCC BAA-1116 / BB120</strain>
    </source>
</reference>
<keyword evidence="1" id="KW-0732">Signal</keyword>
<evidence type="ECO:0000313" key="4">
    <source>
        <dbReference type="EMBL" id="ABU75003.1"/>
    </source>
</evidence>
<evidence type="ECO:0000313" key="2">
    <source>
        <dbReference type="EMBL" id="ABU73728.1"/>
    </source>
</evidence>
<dbReference type="Proteomes" id="UP000008152">
    <property type="component" value="Chromosome II"/>
</dbReference>
<organism evidence="2 5">
    <name type="scientific">Vibrio campbellii (strain ATCC BAA-1116)</name>
    <dbReference type="NCBI Taxonomy" id="2902295"/>
    <lineage>
        <taxon>Bacteria</taxon>
        <taxon>Pseudomonadati</taxon>
        <taxon>Pseudomonadota</taxon>
        <taxon>Gammaproteobacteria</taxon>
        <taxon>Vibrionales</taxon>
        <taxon>Vibrionaceae</taxon>
        <taxon>Vibrio</taxon>
    </lineage>
</organism>
<evidence type="ECO:0000256" key="1">
    <source>
        <dbReference type="SAM" id="SignalP"/>
    </source>
</evidence>
<feature type="signal peptide" evidence="1">
    <location>
        <begin position="1"/>
        <end position="22"/>
    </location>
</feature>
<sequence>MINLLKKLLICSLCLIGWSAQALTLSAKLTGEELFWQNGMRVSDYLTSTNWQVMGGLAPTMEWSPGTFMSTSVDPGTDDVVLKDTLGNEVTVQLEVSGMQYGLGAAADKFSRQKNSTRGSGTIGTCPQYQLQPSVAFAIGSDCEAGLTYQSTVPFTPFQFARPLITLSDAALTRAFTEAKVPQGTYSGHVMVAPFYMYRSQGGAWTYRQFGPVPVTLQIHYIPALLRDVTIIGSGEMIPHYDTTNHSVSGEAQFEVIAQGGGLTSGLKLTFEHDGDGAFELKHSDTLLNSVIPYSLRCKKCDTPDIITDGVLNVSSDGTIVSGGSERSLVFQLVASFEAQVDDVETGLYSDKVVVIFEENL</sequence>
<dbReference type="KEGG" id="vha:VIBHAR_05834"/>
<dbReference type="KEGG" id="vha:VIBHAR_07131"/>
<evidence type="ECO:0008006" key="6">
    <source>
        <dbReference type="Google" id="ProtNLM"/>
    </source>
</evidence>
<feature type="chain" id="PRO_5011406676" description="Fimbrial protein" evidence="1">
    <location>
        <begin position="23"/>
        <end position="361"/>
    </location>
</feature>
<accession>A7N4S1</accession>
<dbReference type="KEGG" id="vha:VIBHAR_05992"/>
<evidence type="ECO:0000313" key="5">
    <source>
        <dbReference type="Proteomes" id="UP000008152"/>
    </source>
</evidence>
<dbReference type="PATRIC" id="fig|338187.25.peg.4310"/>
<name>A7N4S1_VIBC1</name>
<dbReference type="EMBL" id="CP000790">
    <property type="protein sequence ID" value="ABU73885.1"/>
    <property type="molecule type" value="Genomic_DNA"/>
</dbReference>